<feature type="compositionally biased region" description="Basic and acidic residues" evidence="1">
    <location>
        <begin position="83"/>
        <end position="92"/>
    </location>
</feature>
<evidence type="ECO:0000313" key="2">
    <source>
        <dbReference type="EMBL" id="KAK5633042.1"/>
    </source>
</evidence>
<evidence type="ECO:0000256" key="1">
    <source>
        <dbReference type="SAM" id="MobiDB-lite"/>
    </source>
</evidence>
<feature type="compositionally biased region" description="Acidic residues" evidence="1">
    <location>
        <begin position="151"/>
        <end position="162"/>
    </location>
</feature>
<feature type="region of interest" description="Disordered" evidence="1">
    <location>
        <begin position="326"/>
        <end position="354"/>
    </location>
</feature>
<proteinExistence type="predicted"/>
<feature type="compositionally biased region" description="Polar residues" evidence="1">
    <location>
        <begin position="282"/>
        <end position="297"/>
    </location>
</feature>
<accession>A0AAN7UPW7</accession>
<gene>
    <name evidence="2" type="ORF">RRF57_008756</name>
</gene>
<comment type="caution">
    <text evidence="2">The sequence shown here is derived from an EMBL/GenBank/DDBJ whole genome shotgun (WGS) entry which is preliminary data.</text>
</comment>
<dbReference type="EMBL" id="JAWHQM010000029">
    <property type="protein sequence ID" value="KAK5633042.1"/>
    <property type="molecule type" value="Genomic_DNA"/>
</dbReference>
<protein>
    <submittedName>
        <fullName evidence="2">Uncharacterized protein</fullName>
    </submittedName>
</protein>
<sequence>MAPTKRPGGQSKAPTKSSKRPRLTSEATPKKRPTKINYSVTTANKVPTQLVYSPNVDTSDAGEEDYKPRASLLKKRAAAAARPDGKNKKAGDDGLLSASKAIPELKTARELRAERRNAGQRYDSISTDDDMPGTKALGVTQDAGGGGDWDSTLDAEGEDEEPVTNAKNDDIQGFLREISSGLSGDAGSDSIARIPFASGIVESEESSNDTPIITETATASTGDNLLTPHPFEPVHGAQFGAAARYFEFMQSKGLVAQPRYTAPSPSSSSSSSSSSPEDDDNSNIILSATGSTGQEVSTFEVPGSYDYSDLLDYYRDSGLSAVYEQAAGDNDNSPTTAVKVEGNKQEKEEENEENEDWLVYPHSKVIDSYLSTHLRTIATTLNFITRAAASGISIDSYSSLATVTPEQWSQLPPSPERAGKIVADTLLNMSVWDICVLFLQARALQEELTHLGVKIE</sequence>
<dbReference type="Proteomes" id="UP001305414">
    <property type="component" value="Unassembled WGS sequence"/>
</dbReference>
<feature type="compositionally biased region" description="Basic and acidic residues" evidence="1">
    <location>
        <begin position="106"/>
        <end position="117"/>
    </location>
</feature>
<keyword evidence="3" id="KW-1185">Reference proteome</keyword>
<feature type="compositionally biased region" description="Low complexity" evidence="1">
    <location>
        <begin position="263"/>
        <end position="275"/>
    </location>
</feature>
<feature type="region of interest" description="Disordered" evidence="1">
    <location>
        <begin position="1"/>
        <end position="172"/>
    </location>
</feature>
<reference evidence="2 3" key="1">
    <citation type="submission" date="2023-10" db="EMBL/GenBank/DDBJ databases">
        <title>Draft genome sequence of Xylaria bambusicola isolate GMP-LS, the root and basal stem rot pathogen of sugarcane in Indonesia.</title>
        <authorList>
            <person name="Selvaraj P."/>
            <person name="Muralishankar V."/>
            <person name="Muruganantham S."/>
            <person name="Sp S."/>
            <person name="Haryani S."/>
            <person name="Lau K.J.X."/>
            <person name="Naqvi N.I."/>
        </authorList>
    </citation>
    <scope>NUCLEOTIDE SEQUENCE [LARGE SCALE GENOMIC DNA]</scope>
    <source>
        <strain evidence="2">GMP-LS</strain>
    </source>
</reference>
<evidence type="ECO:0000313" key="3">
    <source>
        <dbReference type="Proteomes" id="UP001305414"/>
    </source>
</evidence>
<dbReference type="AlphaFoldDB" id="A0AAN7UPW7"/>
<feature type="region of interest" description="Disordered" evidence="1">
    <location>
        <begin position="258"/>
        <end position="299"/>
    </location>
</feature>
<organism evidence="2 3">
    <name type="scientific">Xylaria bambusicola</name>
    <dbReference type="NCBI Taxonomy" id="326684"/>
    <lineage>
        <taxon>Eukaryota</taxon>
        <taxon>Fungi</taxon>
        <taxon>Dikarya</taxon>
        <taxon>Ascomycota</taxon>
        <taxon>Pezizomycotina</taxon>
        <taxon>Sordariomycetes</taxon>
        <taxon>Xylariomycetidae</taxon>
        <taxon>Xylariales</taxon>
        <taxon>Xylariaceae</taxon>
        <taxon>Xylaria</taxon>
    </lineage>
</organism>
<name>A0AAN7UPW7_9PEZI</name>
<feature type="compositionally biased region" description="Polar residues" evidence="1">
    <location>
        <begin position="36"/>
        <end position="58"/>
    </location>
</feature>